<dbReference type="EMBL" id="JBHSTP010000002">
    <property type="protein sequence ID" value="MFC6356702.1"/>
    <property type="molecule type" value="Genomic_DNA"/>
</dbReference>
<reference evidence="7" key="1">
    <citation type="journal article" date="2019" name="Int. J. Syst. Evol. Microbiol.">
        <title>The Global Catalogue of Microorganisms (GCM) 10K type strain sequencing project: providing services to taxonomists for standard genome sequencing and annotation.</title>
        <authorList>
            <consortium name="The Broad Institute Genomics Platform"/>
            <consortium name="The Broad Institute Genome Sequencing Center for Infectious Disease"/>
            <person name="Wu L."/>
            <person name="Ma J."/>
        </authorList>
    </citation>
    <scope>NUCLEOTIDE SEQUENCE [LARGE SCALE GENOMIC DNA]</scope>
    <source>
        <strain evidence="7">CCUG 43304</strain>
    </source>
</reference>
<dbReference type="Proteomes" id="UP001596306">
    <property type="component" value="Unassembled WGS sequence"/>
</dbReference>
<keyword evidence="3" id="KW-0547">Nucleotide-binding</keyword>
<sequence>MPLLSATAVTRDYAISTTLWQRPRIHRGLDRVSLTIAAGERVGLVGSSGSGKSTLLRAILAIDPIDAGDIRFDGRTIRPGPVRALRWYRRLVQYVPQDPASSLDPRMSVRTLVAEPLRRLRVPGDHDAVIDEALGRVGLGNAVLDRRPAQLSGGQAQRVALARAIATRPRLLVADEPVSGLDLPLRNQVMDVLHELCHGGGMALLMVSHDLTVVAGACERTAVMSHGRIVEDRATTDLLSSPRHDSTRALLAAIPTLPHSRCRQHP</sequence>
<dbReference type="PROSITE" id="PS00211">
    <property type="entry name" value="ABC_TRANSPORTER_1"/>
    <property type="match status" value="1"/>
</dbReference>
<evidence type="ECO:0000256" key="2">
    <source>
        <dbReference type="ARBA" id="ARBA00022448"/>
    </source>
</evidence>
<comment type="similarity">
    <text evidence="1">Belongs to the ABC transporter superfamily.</text>
</comment>
<dbReference type="SMART" id="SM00382">
    <property type="entry name" value="AAA"/>
    <property type="match status" value="1"/>
</dbReference>
<dbReference type="InterPro" id="IPR003593">
    <property type="entry name" value="AAA+_ATPase"/>
</dbReference>
<dbReference type="PROSITE" id="PS50893">
    <property type="entry name" value="ABC_TRANSPORTER_2"/>
    <property type="match status" value="1"/>
</dbReference>
<keyword evidence="2" id="KW-0813">Transport</keyword>
<dbReference type="PANTHER" id="PTHR43776:SF7">
    <property type="entry name" value="D,D-DIPEPTIDE TRANSPORT ATP-BINDING PROTEIN DDPF-RELATED"/>
    <property type="match status" value="1"/>
</dbReference>
<dbReference type="InterPro" id="IPR027417">
    <property type="entry name" value="P-loop_NTPase"/>
</dbReference>
<accession>A0ABW1VHA3</accession>
<comment type="caution">
    <text evidence="6">The sequence shown here is derived from an EMBL/GenBank/DDBJ whole genome shotgun (WGS) entry which is preliminary data.</text>
</comment>
<name>A0ABW1VHA3_9MICO</name>
<dbReference type="RefSeq" id="WP_386731488.1">
    <property type="nucleotide sequence ID" value="NZ_JBHSTP010000002.1"/>
</dbReference>
<proteinExistence type="inferred from homology"/>
<feature type="domain" description="ABC transporter" evidence="5">
    <location>
        <begin position="10"/>
        <end position="251"/>
    </location>
</feature>
<evidence type="ECO:0000256" key="1">
    <source>
        <dbReference type="ARBA" id="ARBA00005417"/>
    </source>
</evidence>
<dbReference type="InterPro" id="IPR017871">
    <property type="entry name" value="ABC_transporter-like_CS"/>
</dbReference>
<keyword evidence="7" id="KW-1185">Reference proteome</keyword>
<dbReference type="SUPFAM" id="SSF52540">
    <property type="entry name" value="P-loop containing nucleoside triphosphate hydrolases"/>
    <property type="match status" value="1"/>
</dbReference>
<dbReference type="Gene3D" id="3.40.50.300">
    <property type="entry name" value="P-loop containing nucleotide triphosphate hydrolases"/>
    <property type="match status" value="1"/>
</dbReference>
<protein>
    <submittedName>
        <fullName evidence="6">ABC transporter ATP-binding protein</fullName>
    </submittedName>
</protein>
<gene>
    <name evidence="6" type="ORF">ACFQB0_11350</name>
</gene>
<dbReference type="PANTHER" id="PTHR43776">
    <property type="entry name" value="TRANSPORT ATP-BINDING PROTEIN"/>
    <property type="match status" value="1"/>
</dbReference>
<evidence type="ECO:0000256" key="3">
    <source>
        <dbReference type="ARBA" id="ARBA00022741"/>
    </source>
</evidence>
<evidence type="ECO:0000256" key="4">
    <source>
        <dbReference type="ARBA" id="ARBA00022840"/>
    </source>
</evidence>
<evidence type="ECO:0000313" key="7">
    <source>
        <dbReference type="Proteomes" id="UP001596306"/>
    </source>
</evidence>
<dbReference type="InterPro" id="IPR050319">
    <property type="entry name" value="ABC_transp_ATP-bind"/>
</dbReference>
<keyword evidence="4 6" id="KW-0067">ATP-binding</keyword>
<dbReference type="CDD" id="cd03257">
    <property type="entry name" value="ABC_NikE_OppD_transporters"/>
    <property type="match status" value="1"/>
</dbReference>
<dbReference type="GO" id="GO:0005524">
    <property type="term" value="F:ATP binding"/>
    <property type="evidence" value="ECO:0007669"/>
    <property type="project" value="UniProtKB-KW"/>
</dbReference>
<dbReference type="InterPro" id="IPR003439">
    <property type="entry name" value="ABC_transporter-like_ATP-bd"/>
</dbReference>
<evidence type="ECO:0000313" key="6">
    <source>
        <dbReference type="EMBL" id="MFC6356702.1"/>
    </source>
</evidence>
<organism evidence="6 7">
    <name type="scientific">Luethyella okanaganae</name>
    <dbReference type="NCBI Taxonomy" id="69372"/>
    <lineage>
        <taxon>Bacteria</taxon>
        <taxon>Bacillati</taxon>
        <taxon>Actinomycetota</taxon>
        <taxon>Actinomycetes</taxon>
        <taxon>Micrococcales</taxon>
        <taxon>Microbacteriaceae</taxon>
        <taxon>Luethyella</taxon>
    </lineage>
</organism>
<dbReference type="Pfam" id="PF00005">
    <property type="entry name" value="ABC_tran"/>
    <property type="match status" value="1"/>
</dbReference>
<evidence type="ECO:0000259" key="5">
    <source>
        <dbReference type="PROSITE" id="PS50893"/>
    </source>
</evidence>